<dbReference type="Proteomes" id="UP000696485">
    <property type="component" value="Unassembled WGS sequence"/>
</dbReference>
<organism evidence="1 2">
    <name type="scientific">Podila minutissima</name>
    <dbReference type="NCBI Taxonomy" id="64525"/>
    <lineage>
        <taxon>Eukaryota</taxon>
        <taxon>Fungi</taxon>
        <taxon>Fungi incertae sedis</taxon>
        <taxon>Mucoromycota</taxon>
        <taxon>Mortierellomycotina</taxon>
        <taxon>Mortierellomycetes</taxon>
        <taxon>Mortierellales</taxon>
        <taxon>Mortierellaceae</taxon>
        <taxon>Podila</taxon>
    </lineage>
</organism>
<gene>
    <name evidence="1" type="ORF">BG006_003441</name>
</gene>
<protein>
    <submittedName>
        <fullName evidence="1">Uncharacterized protein</fullName>
    </submittedName>
</protein>
<dbReference type="AlphaFoldDB" id="A0A9P5VGE3"/>
<keyword evidence="2" id="KW-1185">Reference proteome</keyword>
<dbReference type="EMBL" id="JAAAUY010001954">
    <property type="protein sequence ID" value="KAF9316964.1"/>
    <property type="molecule type" value="Genomic_DNA"/>
</dbReference>
<comment type="caution">
    <text evidence="1">The sequence shown here is derived from an EMBL/GenBank/DDBJ whole genome shotgun (WGS) entry which is preliminary data.</text>
</comment>
<evidence type="ECO:0000313" key="2">
    <source>
        <dbReference type="Proteomes" id="UP000696485"/>
    </source>
</evidence>
<accession>A0A9P5VGE3</accession>
<sequence length="212" mass="23906">MATAEQGFQELQDKVNYFESTFQFFLTNQAFFSSVKDNLGSVIDQLQTDVLKLQEVTNMIPAQVEQELGNQEANLITRVVYEVRKTLKPNFDKDLNTFQIDLTGLEDSTESKIKEAFTLINDFHQDTTKVMATKSDIEGLELKIATIEPGTPTSGPIVDTNHGKMPPPAEFSGKPYPSDTKKILFVITHLGDTSAYKYIQNFANHFEKPDEE</sequence>
<evidence type="ECO:0000313" key="1">
    <source>
        <dbReference type="EMBL" id="KAF9316964.1"/>
    </source>
</evidence>
<reference evidence="1" key="1">
    <citation type="journal article" date="2020" name="Fungal Divers.">
        <title>Resolving the Mortierellaceae phylogeny through synthesis of multi-gene phylogenetics and phylogenomics.</title>
        <authorList>
            <person name="Vandepol N."/>
            <person name="Liber J."/>
            <person name="Desiro A."/>
            <person name="Na H."/>
            <person name="Kennedy M."/>
            <person name="Barry K."/>
            <person name="Grigoriev I.V."/>
            <person name="Miller A.N."/>
            <person name="O'Donnell K."/>
            <person name="Stajich J.E."/>
            <person name="Bonito G."/>
        </authorList>
    </citation>
    <scope>NUCLEOTIDE SEQUENCE</scope>
    <source>
        <strain evidence="1">NVP1</strain>
    </source>
</reference>
<proteinExistence type="predicted"/>
<name>A0A9P5VGE3_9FUNG</name>